<dbReference type="InterPro" id="IPR016047">
    <property type="entry name" value="M23ase_b-sheet_dom"/>
</dbReference>
<dbReference type="AlphaFoldDB" id="A0ABD5WNJ8"/>
<dbReference type="InterPro" id="IPR019546">
    <property type="entry name" value="TAT_signal_bac_arc"/>
</dbReference>
<name>A0ABD5WNJ8_9EURY</name>
<reference evidence="2 3" key="1">
    <citation type="journal article" date="2019" name="Int. J. Syst. Evol. Microbiol.">
        <title>The Global Catalogue of Microorganisms (GCM) 10K type strain sequencing project: providing services to taxonomists for standard genome sequencing and annotation.</title>
        <authorList>
            <consortium name="The Broad Institute Genomics Platform"/>
            <consortium name="The Broad Institute Genome Sequencing Center for Infectious Disease"/>
            <person name="Wu L."/>
            <person name="Ma J."/>
        </authorList>
    </citation>
    <scope>NUCLEOTIDE SEQUENCE [LARGE SCALE GENOMIC DNA]</scope>
    <source>
        <strain evidence="2 3">DT72</strain>
    </source>
</reference>
<dbReference type="Gene3D" id="2.30.30.40">
    <property type="entry name" value="SH3 Domains"/>
    <property type="match status" value="1"/>
</dbReference>
<dbReference type="PANTHER" id="PTHR21666">
    <property type="entry name" value="PEPTIDASE-RELATED"/>
    <property type="match status" value="1"/>
</dbReference>
<comment type="caution">
    <text evidence="2">The sequence shown here is derived from an EMBL/GenBank/DDBJ whole genome shotgun (WGS) entry which is preliminary data.</text>
</comment>
<dbReference type="Pfam" id="PF01551">
    <property type="entry name" value="Peptidase_M23"/>
    <property type="match status" value="1"/>
</dbReference>
<dbReference type="InterPro" id="IPR050570">
    <property type="entry name" value="Cell_wall_metabolism_enzyme"/>
</dbReference>
<dbReference type="Proteomes" id="UP001596407">
    <property type="component" value="Unassembled WGS sequence"/>
</dbReference>
<dbReference type="PROSITE" id="PS51318">
    <property type="entry name" value="TAT"/>
    <property type="match status" value="1"/>
</dbReference>
<evidence type="ECO:0000259" key="1">
    <source>
        <dbReference type="Pfam" id="PF01551"/>
    </source>
</evidence>
<dbReference type="CDD" id="cd12797">
    <property type="entry name" value="M23_peptidase"/>
    <property type="match status" value="1"/>
</dbReference>
<evidence type="ECO:0000313" key="3">
    <source>
        <dbReference type="Proteomes" id="UP001596407"/>
    </source>
</evidence>
<proteinExistence type="predicted"/>
<accession>A0ABD5WNJ8</accession>
<protein>
    <submittedName>
        <fullName evidence="2">Peptidoglycan DD-metalloendopeptidase family protein</fullName>
    </submittedName>
</protein>
<keyword evidence="3" id="KW-1185">Reference proteome</keyword>
<dbReference type="NCBIfam" id="TIGR01409">
    <property type="entry name" value="TAT_signal_seq"/>
    <property type="match status" value="1"/>
</dbReference>
<evidence type="ECO:0000313" key="2">
    <source>
        <dbReference type="EMBL" id="MFC7079619.1"/>
    </source>
</evidence>
<feature type="domain" description="M23ase beta-sheet core" evidence="1">
    <location>
        <begin position="130"/>
        <end position="220"/>
    </location>
</feature>
<organism evidence="2 3">
    <name type="scientific">Halorussus caseinilyticus</name>
    <dbReference type="NCBI Taxonomy" id="3034025"/>
    <lineage>
        <taxon>Archaea</taxon>
        <taxon>Methanobacteriati</taxon>
        <taxon>Methanobacteriota</taxon>
        <taxon>Stenosarchaea group</taxon>
        <taxon>Halobacteria</taxon>
        <taxon>Halobacteriales</taxon>
        <taxon>Haladaptataceae</taxon>
        <taxon>Halorussus</taxon>
    </lineage>
</organism>
<gene>
    <name evidence="2" type="ORF">ACFQJ6_05170</name>
</gene>
<dbReference type="EMBL" id="JBHSZH010000005">
    <property type="protein sequence ID" value="MFC7079619.1"/>
    <property type="molecule type" value="Genomic_DNA"/>
</dbReference>
<dbReference type="Gene3D" id="2.70.70.10">
    <property type="entry name" value="Glucose Permease (Domain IIA)"/>
    <property type="match status" value="1"/>
</dbReference>
<dbReference type="RefSeq" id="WP_276279301.1">
    <property type="nucleotide sequence ID" value="NZ_CP119809.1"/>
</dbReference>
<dbReference type="PANTHER" id="PTHR21666:SF270">
    <property type="entry name" value="MUREIN HYDROLASE ACTIVATOR ENVC"/>
    <property type="match status" value="1"/>
</dbReference>
<dbReference type="GeneID" id="79303865"/>
<dbReference type="InterPro" id="IPR011055">
    <property type="entry name" value="Dup_hybrid_motif"/>
</dbReference>
<dbReference type="SUPFAM" id="SSF51261">
    <property type="entry name" value="Duplicated hybrid motif"/>
    <property type="match status" value="1"/>
</dbReference>
<dbReference type="InterPro" id="IPR006311">
    <property type="entry name" value="TAT_signal"/>
</dbReference>
<sequence length="244" mass="26096">MEENISRRQFLGGTAAALAGTVAASGEAAAHQVGSSVYTSTGLNIRTGPGLNYGVKRTAPENTGMYIVDGPWSSDGYTWWEVQVNGDSGNYNRYTGYCVQQYTNHADFGLPATGVVTSTYWDCRDGCDRYHRGLDIANDKGTAIHAARSGTVSHAGWVSGYGNVVYIDHGGGYQTRYAHLNDIYVSDGQSVSKGTHIGAMGTTGNSTGDHVHFEIRNGGKLNWPMTDGAYVYRLTGAPKNFSGI</sequence>